<keyword evidence="1" id="KW-1133">Transmembrane helix</keyword>
<feature type="domain" description="Peptidase S11 D-alanyl-D-alanine carboxypeptidase A N-terminal" evidence="2">
    <location>
        <begin position="70"/>
        <end position="261"/>
    </location>
</feature>
<dbReference type="SUPFAM" id="SSF56601">
    <property type="entry name" value="beta-lactamase/transpeptidase-like"/>
    <property type="match status" value="1"/>
</dbReference>
<dbReference type="GO" id="GO:0006508">
    <property type="term" value="P:proteolysis"/>
    <property type="evidence" value="ECO:0007669"/>
    <property type="project" value="InterPro"/>
</dbReference>
<keyword evidence="3" id="KW-0378">Hydrolase</keyword>
<keyword evidence="3" id="KW-0645">Protease</keyword>
<dbReference type="KEGG" id="req:REQ_45210"/>
<evidence type="ECO:0000259" key="2">
    <source>
        <dbReference type="Pfam" id="PF00768"/>
    </source>
</evidence>
<dbReference type="InterPro" id="IPR012338">
    <property type="entry name" value="Beta-lactam/transpept-like"/>
</dbReference>
<dbReference type="GO" id="GO:0009002">
    <property type="term" value="F:serine-type D-Ala-D-Ala carboxypeptidase activity"/>
    <property type="evidence" value="ECO:0007669"/>
    <property type="project" value="InterPro"/>
</dbReference>
<evidence type="ECO:0000313" key="3">
    <source>
        <dbReference type="EMBL" id="CBH50480.1"/>
    </source>
</evidence>
<sequence length="302" mass="30958">MDAMHILRRGIALPIAVVILLVGAALWFVDVMSRPGSGGPVGLARSGASTAYTFVDDAVAEMRVGGARQSRPRPTASTAKVITALAVLERKPLAPGEDGPTLTMTEADADLYRDYADRGGSAVAVGAGQQLSEYEMLVGMLLPSANNLADTLAVWAFGSLAEYRTAATQLVRSLGMTSTTVGTDASGFSSSTTSTVQDLTLLAAAAVRNPVIAEIVARDHATLSGVGVVFNTNSLLGRPGVVGLKTGTTDEAGGVFLFAARVGAAGRLVVGAVQGEGRSAHDAVTRASRLLDEIEEDTATEG</sequence>
<dbReference type="Gene3D" id="3.40.710.10">
    <property type="entry name" value="DD-peptidase/beta-lactamase superfamily"/>
    <property type="match status" value="1"/>
</dbReference>
<dbReference type="EMBL" id="FN563149">
    <property type="protein sequence ID" value="CBH50480.1"/>
    <property type="molecule type" value="Genomic_DNA"/>
</dbReference>
<name>A0A3S5YDB5_RHOH1</name>
<evidence type="ECO:0000256" key="1">
    <source>
        <dbReference type="SAM" id="Phobius"/>
    </source>
</evidence>
<protein>
    <submittedName>
        <fullName evidence="3">D-alanyl-D-alanine carboxypeptidase</fullName>
    </submittedName>
</protein>
<feature type="transmembrane region" description="Helical" evidence="1">
    <location>
        <begin position="12"/>
        <end position="29"/>
    </location>
</feature>
<dbReference type="AlphaFoldDB" id="A0A3S5YDB5"/>
<keyword evidence="3" id="KW-0121">Carboxypeptidase</keyword>
<accession>A0A3S5YDB5</accession>
<evidence type="ECO:0000313" key="4">
    <source>
        <dbReference type="Proteomes" id="UP000006892"/>
    </source>
</evidence>
<reference evidence="3" key="1">
    <citation type="journal article" date="2010" name="PLoS Genet.">
        <title>The genome of a pathogenic rhodococcus: cooptive virulence underpinned by key gene acquisitions.</title>
        <authorList>
            <person name="Letek M."/>
            <person name="Gonzalez P."/>
            <person name="Macarthur I."/>
            <person name="Rodriguez H."/>
            <person name="Freeman T.C."/>
            <person name="Valero-Rello A."/>
            <person name="Blanco M."/>
            <person name="Buckley T."/>
            <person name="Cherevach I."/>
            <person name="Fahey R."/>
            <person name="Hapeshi A."/>
            <person name="Holdstock J."/>
            <person name="Leadon D."/>
            <person name="Navas J."/>
            <person name="Ocampo A."/>
            <person name="Quail M.A."/>
            <person name="Sanders M."/>
            <person name="Scortti M.M."/>
            <person name="Prescott J.F."/>
            <person name="Fogarty U."/>
            <person name="Meijer W.G."/>
            <person name="Parkhill J."/>
            <person name="Bentley S.D."/>
            <person name="Vazquez-Boland J.A."/>
        </authorList>
    </citation>
    <scope>NUCLEOTIDE SEQUENCE [LARGE SCALE GENOMIC DNA]</scope>
    <source>
        <strain evidence="3 4">103S</strain>
    </source>
</reference>
<organism evidence="3">
    <name type="scientific">Rhodococcus hoagii (strain 103S)</name>
    <name type="common">Rhodococcus equi</name>
    <dbReference type="NCBI Taxonomy" id="685727"/>
    <lineage>
        <taxon>Bacteria</taxon>
        <taxon>Bacillati</taxon>
        <taxon>Actinomycetota</taxon>
        <taxon>Actinomycetes</taxon>
        <taxon>Mycobacteriales</taxon>
        <taxon>Nocardiaceae</taxon>
        <taxon>Prescottella</taxon>
    </lineage>
</organism>
<gene>
    <name evidence="3" type="ordered locus">REQ_45210</name>
</gene>
<dbReference type="Pfam" id="PF00768">
    <property type="entry name" value="Peptidase_S11"/>
    <property type="match status" value="1"/>
</dbReference>
<dbReference type="Proteomes" id="UP001154400">
    <property type="component" value="Chromosome"/>
</dbReference>
<proteinExistence type="predicted"/>
<keyword evidence="1" id="KW-0472">Membrane</keyword>
<dbReference type="InterPro" id="IPR001967">
    <property type="entry name" value="Peptidase_S11_N"/>
</dbReference>
<keyword evidence="1" id="KW-0812">Transmembrane</keyword>